<comment type="caution">
    <text evidence="2">The sequence shown here is derived from an EMBL/GenBank/DDBJ whole genome shotgun (WGS) entry which is preliminary data.</text>
</comment>
<sequence>MYPESQKIGIPATNPVRPMADAALLFPVMDNMKSAMLMAAPVLSSITAMMAPMMIRKPMEAMVLPKPVLSISTIFLSGSAATASNSDTTNNEAKAFSFTTDVRNIISRILMKTKIEIVMILIDIYILAGWNFFLILSVSHFIYILYFSSLFPFFHLHLYFPSPSLFPFSIPRVKTRGN</sequence>
<feature type="transmembrane region" description="Helical" evidence="1">
    <location>
        <begin position="141"/>
        <end position="160"/>
    </location>
</feature>
<keyword evidence="1" id="KW-0812">Transmembrane</keyword>
<dbReference type="EMBL" id="VSSQ01018551">
    <property type="protein sequence ID" value="MPM61838.1"/>
    <property type="molecule type" value="Genomic_DNA"/>
</dbReference>
<name>A0A645B9Y6_9ZZZZ</name>
<feature type="transmembrane region" description="Helical" evidence="1">
    <location>
        <begin position="117"/>
        <end position="135"/>
    </location>
</feature>
<keyword evidence="1" id="KW-0472">Membrane</keyword>
<evidence type="ECO:0000256" key="1">
    <source>
        <dbReference type="SAM" id="Phobius"/>
    </source>
</evidence>
<protein>
    <submittedName>
        <fullName evidence="2">Uncharacterized protein</fullName>
    </submittedName>
</protein>
<keyword evidence="1" id="KW-1133">Transmembrane helix</keyword>
<proteinExistence type="predicted"/>
<gene>
    <name evidence="2" type="ORF">SDC9_108701</name>
</gene>
<dbReference type="AlphaFoldDB" id="A0A645B9Y6"/>
<organism evidence="2">
    <name type="scientific">bioreactor metagenome</name>
    <dbReference type="NCBI Taxonomy" id="1076179"/>
    <lineage>
        <taxon>unclassified sequences</taxon>
        <taxon>metagenomes</taxon>
        <taxon>ecological metagenomes</taxon>
    </lineage>
</organism>
<accession>A0A645B9Y6</accession>
<feature type="transmembrane region" description="Helical" evidence="1">
    <location>
        <begin position="35"/>
        <end position="55"/>
    </location>
</feature>
<reference evidence="2" key="1">
    <citation type="submission" date="2019-08" db="EMBL/GenBank/DDBJ databases">
        <authorList>
            <person name="Kucharzyk K."/>
            <person name="Murdoch R.W."/>
            <person name="Higgins S."/>
            <person name="Loffler F."/>
        </authorList>
    </citation>
    <scope>NUCLEOTIDE SEQUENCE</scope>
</reference>
<evidence type="ECO:0000313" key="2">
    <source>
        <dbReference type="EMBL" id="MPM61838.1"/>
    </source>
</evidence>